<comment type="caution">
    <text evidence="4">The sequence shown here is derived from an EMBL/GenBank/DDBJ whole genome shotgun (WGS) entry which is preliminary data.</text>
</comment>
<dbReference type="PIRSF" id="PIRSF002786">
    <property type="entry name" value="XcpX"/>
    <property type="match status" value="1"/>
</dbReference>
<comment type="subcellular location">
    <subcellularLocation>
        <location evidence="1">Cell inner membrane</location>
    </subcellularLocation>
</comment>
<dbReference type="SUPFAM" id="SSF54523">
    <property type="entry name" value="Pili subunits"/>
    <property type="match status" value="1"/>
</dbReference>
<evidence type="ECO:0000313" key="5">
    <source>
        <dbReference type="Proteomes" id="UP000198740"/>
    </source>
</evidence>
<dbReference type="Proteomes" id="UP000198740">
    <property type="component" value="Unassembled WGS sequence"/>
</dbReference>
<dbReference type="GO" id="GO:0009306">
    <property type="term" value="P:protein secretion"/>
    <property type="evidence" value="ECO:0007669"/>
    <property type="project" value="InterPro"/>
</dbReference>
<sequence length="286" mass="31698">MRRRQRGVALLSVLLVMSLALLLTAGMLRSHQLMVQSSARQIHQVQLRQWALSAEAWALEILQATADDENSRVHQGQAWARATWPFETQGAHITLEIEDLSARFNVNALLGEGQVDRLIEQRWLRLLAALGLPPLDLRAAGPVAEQRELSQLRLLPGIDGATLRQLEPWVALLPKDASLNINTALPQVLATLEGMSPPTAEALVNQRPTTGYGSVQAFIHDPLIAGLGVTGHGLGISSRWFRINVDVRLGTSRLRLASEVERERKTGRWRVVQRRFPTPTLSENAL</sequence>
<dbReference type="Gene3D" id="3.30.1300.30">
    <property type="entry name" value="GSPII I/J protein-like"/>
    <property type="match status" value="1"/>
</dbReference>
<dbReference type="InterPro" id="IPR049179">
    <property type="entry name" value="T2SSK_SAM-like_2nd"/>
</dbReference>
<keyword evidence="5" id="KW-1185">Reference proteome</keyword>
<evidence type="ECO:0000313" key="4">
    <source>
        <dbReference type="EMBL" id="TWR69102.1"/>
    </source>
</evidence>
<organism evidence="4 6">
    <name type="scientific">Pseudomonas grimontii</name>
    <dbReference type="NCBI Taxonomy" id="129847"/>
    <lineage>
        <taxon>Bacteria</taxon>
        <taxon>Pseudomonadati</taxon>
        <taxon>Pseudomonadota</taxon>
        <taxon>Gammaproteobacteria</taxon>
        <taxon>Pseudomonadales</taxon>
        <taxon>Pseudomonadaceae</taxon>
        <taxon>Pseudomonas</taxon>
    </lineage>
</organism>
<dbReference type="InterPro" id="IPR045584">
    <property type="entry name" value="Pilin-like"/>
</dbReference>
<gene>
    <name evidence="4" type="ORF">FIV39_05395</name>
    <name evidence="3" type="ORF">SAMN04490186_1323</name>
</gene>
<comment type="similarity">
    <text evidence="1">Belongs to the GSP K family.</text>
</comment>
<dbReference type="OrthoDB" id="5293133at2"/>
<dbReference type="EMBL" id="VFES01000002">
    <property type="protein sequence ID" value="TWR69102.1"/>
    <property type="molecule type" value="Genomic_DNA"/>
</dbReference>
<evidence type="ECO:0000313" key="3">
    <source>
        <dbReference type="EMBL" id="SDQ64013.1"/>
    </source>
</evidence>
<reference evidence="3 5" key="1">
    <citation type="submission" date="2016-10" db="EMBL/GenBank/DDBJ databases">
        <authorList>
            <person name="Varghese N."/>
            <person name="Submissions S."/>
        </authorList>
    </citation>
    <scope>NUCLEOTIDE SEQUENCE [LARGE SCALE GENOMIC DNA]</scope>
    <source>
        <strain evidence="3 5">BS2976</strain>
    </source>
</reference>
<keyword evidence="1" id="KW-1003">Cell membrane</keyword>
<keyword evidence="1" id="KW-0472">Membrane</keyword>
<dbReference type="PANTHER" id="PTHR38831">
    <property type="entry name" value="TYPE II SECRETION SYSTEM PROTEIN K"/>
    <property type="match status" value="1"/>
</dbReference>
<name>A0A1H1CIP6_9PSED</name>
<dbReference type="SUPFAM" id="SSF158544">
    <property type="entry name" value="GspK insert domain-like"/>
    <property type="match status" value="2"/>
</dbReference>
<dbReference type="EMBL" id="FNKM01000002">
    <property type="protein sequence ID" value="SDQ64013.1"/>
    <property type="molecule type" value="Genomic_DNA"/>
</dbReference>
<dbReference type="InterPro" id="IPR005628">
    <property type="entry name" value="GspK"/>
</dbReference>
<reference evidence="4 6" key="2">
    <citation type="submission" date="2019-06" db="EMBL/GenBank/DDBJ databases">
        <title>Pseudomonas bimorpha sp. nov. isolated from bovine raw milk and skim milk concentrate.</title>
        <authorList>
            <person name="Hofmann K."/>
            <person name="Huptas C."/>
            <person name="Doll E."/>
            <person name="Scherer S."/>
            <person name="Wenning M."/>
        </authorList>
    </citation>
    <scope>NUCLEOTIDE SEQUENCE [LARGE SCALE GENOMIC DNA]</scope>
    <source>
        <strain evidence="4 6">DSM 17515</strain>
    </source>
</reference>
<dbReference type="Proteomes" id="UP000317267">
    <property type="component" value="Unassembled WGS sequence"/>
</dbReference>
<evidence type="ECO:0000259" key="2">
    <source>
        <dbReference type="Pfam" id="PF03934"/>
    </source>
</evidence>
<dbReference type="PANTHER" id="PTHR38831:SF1">
    <property type="entry name" value="TYPE II SECRETION SYSTEM PROTEIN K-RELATED"/>
    <property type="match status" value="1"/>
</dbReference>
<feature type="domain" description="T2SS protein K second SAM-like" evidence="2">
    <location>
        <begin position="179"/>
        <end position="229"/>
    </location>
</feature>
<dbReference type="Pfam" id="PF03934">
    <property type="entry name" value="T2SSK"/>
    <property type="match status" value="1"/>
</dbReference>
<dbReference type="GO" id="GO:0005886">
    <property type="term" value="C:plasma membrane"/>
    <property type="evidence" value="ECO:0007669"/>
    <property type="project" value="UniProtKB-SubCell"/>
</dbReference>
<evidence type="ECO:0000313" key="6">
    <source>
        <dbReference type="Proteomes" id="UP000317267"/>
    </source>
</evidence>
<dbReference type="AlphaFoldDB" id="A0A1H1CIP6"/>
<keyword evidence="1" id="KW-0997">Cell inner membrane</keyword>
<proteinExistence type="inferred from homology"/>
<dbReference type="RefSeq" id="WP_090400959.1">
    <property type="nucleotide sequence ID" value="NZ_FNKM01000002.1"/>
</dbReference>
<protein>
    <recommendedName>
        <fullName evidence="1">Type II secretion system protein K</fullName>
    </recommendedName>
</protein>
<dbReference type="Gene3D" id="1.10.40.60">
    <property type="entry name" value="EpsJ-like"/>
    <property type="match status" value="1"/>
</dbReference>
<accession>A0A1H1CIP6</accession>
<evidence type="ECO:0000256" key="1">
    <source>
        <dbReference type="PIRNR" id="PIRNR002786"/>
    </source>
</evidence>
<dbReference type="InterPro" id="IPR038072">
    <property type="entry name" value="GspK_central_sf"/>
</dbReference>
<keyword evidence="1" id="KW-0813">Transport</keyword>